<accession>A0ABV9PAI3</accession>
<gene>
    <name evidence="1" type="ORF">ACFO5S_06260</name>
</gene>
<reference evidence="2" key="1">
    <citation type="journal article" date="2019" name="Int. J. Syst. Evol. Microbiol.">
        <title>The Global Catalogue of Microorganisms (GCM) 10K type strain sequencing project: providing services to taxonomists for standard genome sequencing and annotation.</title>
        <authorList>
            <consortium name="The Broad Institute Genomics Platform"/>
            <consortium name="The Broad Institute Genome Sequencing Center for Infectious Disease"/>
            <person name="Wu L."/>
            <person name="Ma J."/>
        </authorList>
    </citation>
    <scope>NUCLEOTIDE SEQUENCE [LARGE SCALE GENOMIC DNA]</scope>
    <source>
        <strain evidence="2">WYCCWR 13023</strain>
    </source>
</reference>
<keyword evidence="2" id="KW-1185">Reference proteome</keyword>
<dbReference type="EMBL" id="JBHSGV010000002">
    <property type="protein sequence ID" value="MFC4747038.1"/>
    <property type="molecule type" value="Genomic_DNA"/>
</dbReference>
<evidence type="ECO:0008006" key="3">
    <source>
        <dbReference type="Google" id="ProtNLM"/>
    </source>
</evidence>
<dbReference type="Proteomes" id="UP001595935">
    <property type="component" value="Unassembled WGS sequence"/>
</dbReference>
<sequence>MIKKIVNLSFLIIILICTLSCEKDKLKMQIVGNNKSDTLIFDSKDTLITHGILDSIMLTSYASHEFTINNSKPIKFKLSNKDGILNTSKNEFILMDIEFASEGTEMDPMEIGKIEFSSYVLIDSFLICKKRFENELKDPIKLNMIIDTISVSKNGNYTTTDYERDYSSQYDETISAPFSGFKKIGSQNIFIEKVWDYDLNQKIPEEISVQTRSDAANNYVQKRNKTTIVIAKDFLKYATIMVSEYSVIDIKEHLKGKSKIK</sequence>
<comment type="caution">
    <text evidence="1">The sequence shown here is derived from an EMBL/GenBank/DDBJ whole genome shotgun (WGS) entry which is preliminary data.</text>
</comment>
<name>A0ABV9PAI3_9FLAO</name>
<evidence type="ECO:0000313" key="2">
    <source>
        <dbReference type="Proteomes" id="UP001595935"/>
    </source>
</evidence>
<protein>
    <recommendedName>
        <fullName evidence="3">Lipoprotein</fullName>
    </recommendedName>
</protein>
<proteinExistence type="predicted"/>
<dbReference type="RefSeq" id="WP_213255711.1">
    <property type="nucleotide sequence ID" value="NZ_JAGYWA010000002.1"/>
</dbReference>
<organism evidence="1 2">
    <name type="scientific">Flavobacterium branchiicola</name>
    <dbReference type="NCBI Taxonomy" id="1114875"/>
    <lineage>
        <taxon>Bacteria</taxon>
        <taxon>Pseudomonadati</taxon>
        <taxon>Bacteroidota</taxon>
        <taxon>Flavobacteriia</taxon>
        <taxon>Flavobacteriales</taxon>
        <taxon>Flavobacteriaceae</taxon>
        <taxon>Flavobacterium</taxon>
    </lineage>
</organism>
<evidence type="ECO:0000313" key="1">
    <source>
        <dbReference type="EMBL" id="MFC4747038.1"/>
    </source>
</evidence>